<dbReference type="AlphaFoldDB" id="A0AAN9SXS6"/>
<evidence type="ECO:0000313" key="2">
    <source>
        <dbReference type="EMBL" id="KAK7407672.1"/>
    </source>
</evidence>
<name>A0AAN9SXS6_PSOTE</name>
<dbReference type="EMBL" id="JAYMYS010000002">
    <property type="protein sequence ID" value="KAK7407672.1"/>
    <property type="molecule type" value="Genomic_DNA"/>
</dbReference>
<accession>A0AAN9SXS6</accession>
<dbReference type="PANTHER" id="PTHR46667">
    <property type="entry name" value="OS05G0182700 PROTEIN"/>
    <property type="match status" value="1"/>
</dbReference>
<keyword evidence="3" id="KW-1185">Reference proteome</keyword>
<evidence type="ECO:0000259" key="1">
    <source>
        <dbReference type="Pfam" id="PF07889"/>
    </source>
</evidence>
<organism evidence="2 3">
    <name type="scientific">Psophocarpus tetragonolobus</name>
    <name type="common">Winged bean</name>
    <name type="synonym">Dolichos tetragonolobus</name>
    <dbReference type="NCBI Taxonomy" id="3891"/>
    <lineage>
        <taxon>Eukaryota</taxon>
        <taxon>Viridiplantae</taxon>
        <taxon>Streptophyta</taxon>
        <taxon>Embryophyta</taxon>
        <taxon>Tracheophyta</taxon>
        <taxon>Spermatophyta</taxon>
        <taxon>Magnoliopsida</taxon>
        <taxon>eudicotyledons</taxon>
        <taxon>Gunneridae</taxon>
        <taxon>Pentapetalae</taxon>
        <taxon>rosids</taxon>
        <taxon>fabids</taxon>
        <taxon>Fabales</taxon>
        <taxon>Fabaceae</taxon>
        <taxon>Papilionoideae</taxon>
        <taxon>50 kb inversion clade</taxon>
        <taxon>NPAAA clade</taxon>
        <taxon>indigoferoid/millettioid clade</taxon>
        <taxon>Phaseoleae</taxon>
        <taxon>Psophocarpus</taxon>
    </lineage>
</organism>
<dbReference type="InterPro" id="IPR012458">
    <property type="entry name" value="DUF1664"/>
</dbReference>
<gene>
    <name evidence="2" type="ORF">VNO78_09681</name>
</gene>
<evidence type="ECO:0000313" key="3">
    <source>
        <dbReference type="Proteomes" id="UP001386955"/>
    </source>
</evidence>
<proteinExistence type="predicted"/>
<dbReference type="PANTHER" id="PTHR46667:SF1">
    <property type="entry name" value="OS09G0482740 PROTEIN"/>
    <property type="match status" value="1"/>
</dbReference>
<sequence length="315" mass="34319">MALQAGVNSSKVLILVGAGLTGSVLVRNGQLSGLIAQLQELLKGVDDVQILPGGYDASLIAAQIRQLSQEIRDLTLSHPVTIFNANSSSSGSFTSCLLPAAAIGAMGYCYMWWKGWSFSDVMFVTKRNMANAVATVSKQLENVHETLASTKRHLTKRLEGLDLRLEEHNELGQLISDDVNEVKSNLSLIGCDIDVIHKMISDLEGKLKLVEGKQDLTNSGLWYLCQFADGFNERPNGYKDIEEPTTRKAVTHEDKSLKGLQFIATTRDTAENSPVITKKVGLNSSNEETVSKPRIYRSFPVGISLSKGITGFACD</sequence>
<feature type="domain" description="DUF1664" evidence="1">
    <location>
        <begin position="92"/>
        <end position="214"/>
    </location>
</feature>
<reference evidence="2 3" key="1">
    <citation type="submission" date="2024-01" db="EMBL/GenBank/DDBJ databases">
        <title>The genomes of 5 underutilized Papilionoideae crops provide insights into root nodulation and disease resistanc.</title>
        <authorList>
            <person name="Jiang F."/>
        </authorList>
    </citation>
    <scope>NUCLEOTIDE SEQUENCE [LARGE SCALE GENOMIC DNA]</scope>
    <source>
        <strain evidence="2">DUOXIRENSHENG_FW03</strain>
        <tissue evidence="2">Leaves</tissue>
    </source>
</reference>
<dbReference type="Pfam" id="PF07889">
    <property type="entry name" value="DUF1664"/>
    <property type="match status" value="1"/>
</dbReference>
<comment type="caution">
    <text evidence="2">The sequence shown here is derived from an EMBL/GenBank/DDBJ whole genome shotgun (WGS) entry which is preliminary data.</text>
</comment>
<protein>
    <recommendedName>
        <fullName evidence="1">DUF1664 domain-containing protein</fullName>
    </recommendedName>
</protein>
<dbReference type="Proteomes" id="UP001386955">
    <property type="component" value="Unassembled WGS sequence"/>
</dbReference>